<feature type="repeat" description="ANK" evidence="3">
    <location>
        <begin position="346"/>
        <end position="378"/>
    </location>
</feature>
<organism evidence="5 6">
    <name type="scientific">Lymnaea stagnalis</name>
    <name type="common">Great pond snail</name>
    <name type="synonym">Helix stagnalis</name>
    <dbReference type="NCBI Taxonomy" id="6523"/>
    <lineage>
        <taxon>Eukaryota</taxon>
        <taxon>Metazoa</taxon>
        <taxon>Spiralia</taxon>
        <taxon>Lophotrochozoa</taxon>
        <taxon>Mollusca</taxon>
        <taxon>Gastropoda</taxon>
        <taxon>Heterobranchia</taxon>
        <taxon>Euthyneura</taxon>
        <taxon>Panpulmonata</taxon>
        <taxon>Hygrophila</taxon>
        <taxon>Lymnaeoidea</taxon>
        <taxon>Lymnaeidae</taxon>
        <taxon>Lymnaea</taxon>
    </lineage>
</organism>
<keyword evidence="2 3" id="KW-0040">ANK repeat</keyword>
<comment type="caution">
    <text evidence="5">The sequence shown here is derived from an EMBL/GenBank/DDBJ whole genome shotgun (WGS) entry which is preliminary data.</text>
</comment>
<evidence type="ECO:0000256" key="4">
    <source>
        <dbReference type="SAM" id="MobiDB-lite"/>
    </source>
</evidence>
<evidence type="ECO:0000313" key="6">
    <source>
        <dbReference type="Proteomes" id="UP001497497"/>
    </source>
</evidence>
<dbReference type="Pfam" id="PF12796">
    <property type="entry name" value="Ank_2"/>
    <property type="match status" value="2"/>
</dbReference>
<feature type="compositionally biased region" description="Low complexity" evidence="4">
    <location>
        <begin position="718"/>
        <end position="727"/>
    </location>
</feature>
<protein>
    <submittedName>
        <fullName evidence="5">Uncharacterized protein</fullName>
    </submittedName>
</protein>
<feature type="compositionally biased region" description="Basic residues" evidence="4">
    <location>
        <begin position="1000"/>
        <end position="1009"/>
    </location>
</feature>
<feature type="compositionally biased region" description="Basic and acidic residues" evidence="4">
    <location>
        <begin position="862"/>
        <end position="873"/>
    </location>
</feature>
<name>A0AAV2IKI0_LYMST</name>
<feature type="compositionally biased region" description="Polar residues" evidence="4">
    <location>
        <begin position="977"/>
        <end position="986"/>
    </location>
</feature>
<keyword evidence="1" id="KW-0677">Repeat</keyword>
<feature type="compositionally biased region" description="Polar residues" evidence="4">
    <location>
        <begin position="951"/>
        <end position="966"/>
    </location>
</feature>
<dbReference type="PANTHER" id="PTHR24198:SF165">
    <property type="entry name" value="ANKYRIN REPEAT-CONTAINING PROTEIN-RELATED"/>
    <property type="match status" value="1"/>
</dbReference>
<feature type="region of interest" description="Disordered" evidence="4">
    <location>
        <begin position="621"/>
        <end position="1009"/>
    </location>
</feature>
<dbReference type="InterPro" id="IPR036770">
    <property type="entry name" value="Ankyrin_rpt-contain_sf"/>
</dbReference>
<gene>
    <name evidence="5" type="ORF">GSLYS_00018966001</name>
</gene>
<accession>A0AAV2IKI0</accession>
<dbReference type="PANTHER" id="PTHR24198">
    <property type="entry name" value="ANKYRIN REPEAT AND PROTEIN KINASE DOMAIN-CONTAINING PROTEIN"/>
    <property type="match status" value="1"/>
</dbReference>
<evidence type="ECO:0000256" key="1">
    <source>
        <dbReference type="ARBA" id="ARBA00022737"/>
    </source>
</evidence>
<dbReference type="SUPFAM" id="SSF48403">
    <property type="entry name" value="Ankyrin repeat"/>
    <property type="match status" value="1"/>
</dbReference>
<evidence type="ECO:0000256" key="2">
    <source>
        <dbReference type="ARBA" id="ARBA00023043"/>
    </source>
</evidence>
<feature type="compositionally biased region" description="Low complexity" evidence="4">
    <location>
        <begin position="735"/>
        <end position="744"/>
    </location>
</feature>
<sequence>MVIKRKDFQKAAAFIHEFLLKLSEDVECADVRDTLNLALLHMQKYYRLIQNRSQEKCANTLSLTARGLSPMTPFVDAPDKFIWRWVNLDSTKLPVTMSLGDSVNFVALPALIVAVKSGDVDMINDLIHEDPSNADSIDGLGRTGIMYAVHFNQHDALQFLLEHGADVNAQAHDGSTAMHRACHDGNHTGLKLLVDYGGDFTLSDVQGRAPIHWAVTTRSTECLQVLLANRAFAGTRDTDGLTPSMWACRMDNIKHFEMLCNAENNLIDEPDGIERDANGRTWMHWSVRRTQPLECLQTLLTPDSAAIKDEDGKTVLLLAAEMGSLNACRLIVEIAGEKCILDQDNQGRTALHLATMGGHGDVVNFLLDKNADVNVVDSFNATAWDYARIRKLHYCQLIIMSHQRQRLSSNPASPMPNGLGLLMREEIGVHDDFSRMSFRGRSNQSTPITPPHPPKRPRSSRILVRRSNSLTSADRENTVDSDRLNQSADVFPMNVGSGKKERISVNVSTPQKRTSSGEVFTTAREETMMTDSSRPIFEDENDEISEGGMDVSDIEDEDHMVQSSNIVSGQVHVTPKPRPPPRGRPQNMVAPSPHGTNLLSNMNSVFANNLNNNNNVRLQNKQNQQHHRMDQQNQQHHRMDFEETASGPSPHPLETQQGRILLGGRPQARVPPTPIYRPSRGGPVPSPPSSTPQRPHMLRQQQPLPPSIARSQPPPQPQQSRESISPSARDPSPPSQSSESQQVSRGDRPNSGTNQPPGVLEGRRIPPPALTPLQNAPRPPNLDVFDQIEKKKKKKKKDKDKRDVKSPPQKPEHPSDIPPPRGFAAPLHPHMQVQGSQGARINSAAPPPPRYSKGAPVISDSRYVDENQEEEGRPPAVNGLTVLVRDGAAKSGKPGQRGLEGSKEQGPGGGDGVGVEDEGDVVMQTSAAEEEGGLLIPPPALFRGAARGSKSLAQSMPQDSKSSRMILTSAKPPLPKTRTSNPSASPRHNPRPPGKSSASGRRHRPRTPN</sequence>
<dbReference type="PROSITE" id="PS50297">
    <property type="entry name" value="ANK_REP_REGION"/>
    <property type="match status" value="3"/>
</dbReference>
<feature type="repeat" description="ANK" evidence="3">
    <location>
        <begin position="206"/>
        <end position="238"/>
    </location>
</feature>
<feature type="region of interest" description="Disordered" evidence="4">
    <location>
        <begin position="569"/>
        <end position="601"/>
    </location>
</feature>
<feature type="repeat" description="ANK" evidence="3">
    <location>
        <begin position="140"/>
        <end position="172"/>
    </location>
</feature>
<feature type="region of interest" description="Disordered" evidence="4">
    <location>
        <begin position="437"/>
        <end position="495"/>
    </location>
</feature>
<proteinExistence type="predicted"/>
<dbReference type="AlphaFoldDB" id="A0AAV2IKI0"/>
<feature type="compositionally biased region" description="Basic residues" evidence="4">
    <location>
        <begin position="790"/>
        <end position="799"/>
    </location>
</feature>
<keyword evidence="6" id="KW-1185">Reference proteome</keyword>
<dbReference type="InterPro" id="IPR002110">
    <property type="entry name" value="Ankyrin_rpt"/>
</dbReference>
<feature type="compositionally biased region" description="Basic and acidic residues" evidence="4">
    <location>
        <begin position="800"/>
        <end position="815"/>
    </location>
</feature>
<evidence type="ECO:0000313" key="5">
    <source>
        <dbReference type="EMBL" id="CAL1545483.1"/>
    </source>
</evidence>
<evidence type="ECO:0000256" key="3">
    <source>
        <dbReference type="PROSITE-ProRule" id="PRU00023"/>
    </source>
</evidence>
<feature type="repeat" description="ANK" evidence="3">
    <location>
        <begin position="173"/>
        <end position="205"/>
    </location>
</feature>
<dbReference type="PROSITE" id="PS50088">
    <property type="entry name" value="ANK_REPEAT"/>
    <property type="match status" value="4"/>
</dbReference>
<dbReference type="Proteomes" id="UP001497497">
    <property type="component" value="Unassembled WGS sequence"/>
</dbReference>
<feature type="compositionally biased region" description="Basic and acidic residues" evidence="4">
    <location>
        <begin position="473"/>
        <end position="483"/>
    </location>
</feature>
<dbReference type="Gene3D" id="1.25.40.20">
    <property type="entry name" value="Ankyrin repeat-containing domain"/>
    <property type="match status" value="2"/>
</dbReference>
<reference evidence="5 6" key="1">
    <citation type="submission" date="2024-04" db="EMBL/GenBank/DDBJ databases">
        <authorList>
            <consortium name="Genoscope - CEA"/>
            <person name="William W."/>
        </authorList>
    </citation>
    <scope>NUCLEOTIDE SEQUENCE [LARGE SCALE GENOMIC DNA]</scope>
</reference>
<dbReference type="SMART" id="SM00248">
    <property type="entry name" value="ANK"/>
    <property type="match status" value="8"/>
</dbReference>
<dbReference type="EMBL" id="CAXITT010000712">
    <property type="protein sequence ID" value="CAL1545483.1"/>
    <property type="molecule type" value="Genomic_DNA"/>
</dbReference>